<reference evidence="1" key="1">
    <citation type="submission" date="2023-07" db="EMBL/GenBank/DDBJ databases">
        <title>Black Yeasts Isolated from many extreme environments.</title>
        <authorList>
            <person name="Coleine C."/>
            <person name="Stajich J.E."/>
            <person name="Selbmann L."/>
        </authorList>
    </citation>
    <scope>NUCLEOTIDE SEQUENCE</scope>
    <source>
        <strain evidence="1">CCFEE 5714</strain>
    </source>
</reference>
<gene>
    <name evidence="1" type="ORF">LTR37_001225</name>
</gene>
<evidence type="ECO:0000313" key="2">
    <source>
        <dbReference type="Proteomes" id="UP001281147"/>
    </source>
</evidence>
<name>A0ACC3NWC3_9PEZI</name>
<protein>
    <submittedName>
        <fullName evidence="1">Uncharacterized protein</fullName>
    </submittedName>
</protein>
<comment type="caution">
    <text evidence="1">The sequence shown here is derived from an EMBL/GenBank/DDBJ whole genome shotgun (WGS) entry which is preliminary data.</text>
</comment>
<dbReference type="EMBL" id="JAUTXU010000006">
    <property type="protein sequence ID" value="KAK3724103.1"/>
    <property type="molecule type" value="Genomic_DNA"/>
</dbReference>
<sequence>MATIINSDMIPFRRRGLYKALQNSVYGSGAVSGASLGGVIADSIGWRWCFLFQVPISAVGFVDGWLAVSNQQQQNDADGLLEGIWAKIDFSGAFILVIALSMQLLALGSGGNVLPWDSGWVIGSLVGSIVLLALFMLVEAKTSAIPIVPLRMLPGRLSVSVQLANLCAGLAAYAYLFMLPLFFQVVLLDSASKAGARLAIPSTATPIGGIIAGFIMSRYGKLTSQPRAGTLCMTVGNALVTSVQFYDPKWKYFLFIFPADLGQGITYPAMSFKNIATFEHLEVSLEDLMGVLLF</sequence>
<keyword evidence="2" id="KW-1185">Reference proteome</keyword>
<evidence type="ECO:0000313" key="1">
    <source>
        <dbReference type="EMBL" id="KAK3724103.1"/>
    </source>
</evidence>
<dbReference type="Proteomes" id="UP001281147">
    <property type="component" value="Unassembled WGS sequence"/>
</dbReference>
<proteinExistence type="predicted"/>
<organism evidence="1 2">
    <name type="scientific">Vermiconidia calcicola</name>
    <dbReference type="NCBI Taxonomy" id="1690605"/>
    <lineage>
        <taxon>Eukaryota</taxon>
        <taxon>Fungi</taxon>
        <taxon>Dikarya</taxon>
        <taxon>Ascomycota</taxon>
        <taxon>Pezizomycotina</taxon>
        <taxon>Dothideomycetes</taxon>
        <taxon>Dothideomycetidae</taxon>
        <taxon>Mycosphaerellales</taxon>
        <taxon>Extremaceae</taxon>
        <taxon>Vermiconidia</taxon>
    </lineage>
</organism>
<accession>A0ACC3NWC3</accession>